<evidence type="ECO:0000256" key="1">
    <source>
        <dbReference type="ARBA" id="ARBA00000064"/>
    </source>
</evidence>
<dbReference type="InterPro" id="IPR013709">
    <property type="entry name" value="2-isopropylmalate_synth_dimer"/>
</dbReference>
<keyword evidence="10" id="KW-0460">Magnesium</keyword>
<feature type="binding site" evidence="10">
    <location>
        <position position="248"/>
    </location>
    <ligand>
        <name>Mg(2+)</name>
        <dbReference type="ChEBI" id="CHEBI:18420"/>
    </ligand>
</feature>
<keyword evidence="12" id="KW-0012">Acyltransferase</keyword>
<evidence type="ECO:0000256" key="3">
    <source>
        <dbReference type="ARBA" id="ARBA00009767"/>
    </source>
</evidence>
<dbReference type="SUPFAM" id="SSF51569">
    <property type="entry name" value="Aldolase"/>
    <property type="match status" value="1"/>
</dbReference>
<comment type="subcellular location">
    <subcellularLocation>
        <location evidence="10">Cytoplasm</location>
    </subcellularLocation>
</comment>
<dbReference type="PROSITE" id="PS50991">
    <property type="entry name" value="PYR_CT"/>
    <property type="match status" value="1"/>
</dbReference>
<dbReference type="InterPro" id="IPR039371">
    <property type="entry name" value="LeuA_N_DRE-TIM"/>
</dbReference>
<dbReference type="Gene3D" id="3.20.20.70">
    <property type="entry name" value="Aldolase class I"/>
    <property type="match status" value="1"/>
</dbReference>
<dbReference type="GO" id="GO:0009098">
    <property type="term" value="P:L-leucine biosynthetic process"/>
    <property type="evidence" value="ECO:0007669"/>
    <property type="project" value="UniProtKB-UniRule"/>
</dbReference>
<dbReference type="Pfam" id="PF08502">
    <property type="entry name" value="LeuA_dimer"/>
    <property type="match status" value="1"/>
</dbReference>
<dbReference type="InterPro" id="IPR036230">
    <property type="entry name" value="LeuA_allosteric_dom_sf"/>
</dbReference>
<dbReference type="GO" id="GO:0003852">
    <property type="term" value="F:2-isopropylmalate synthase activity"/>
    <property type="evidence" value="ECO:0007669"/>
    <property type="project" value="UniProtKB-UniRule"/>
</dbReference>
<dbReference type="PANTHER" id="PTHR46911">
    <property type="match status" value="1"/>
</dbReference>
<dbReference type="Pfam" id="PF22615">
    <property type="entry name" value="IPMS_D2"/>
    <property type="match status" value="1"/>
</dbReference>
<comment type="cofactor">
    <cofactor evidence="10">
        <name>Mg(2+)</name>
        <dbReference type="ChEBI" id="CHEBI:18420"/>
    </cofactor>
</comment>
<dbReference type="PANTHER" id="PTHR46911:SF1">
    <property type="entry name" value="2-ISOPROPYLMALATE SYNTHASE"/>
    <property type="match status" value="1"/>
</dbReference>
<keyword evidence="8 10" id="KW-0479">Metal-binding</keyword>
<keyword evidence="10" id="KW-0963">Cytoplasm</keyword>
<dbReference type="UniPathway" id="UPA00048">
    <property type="reaction ID" value="UER00070"/>
</dbReference>
<evidence type="ECO:0000256" key="4">
    <source>
        <dbReference type="ARBA" id="ARBA00012973"/>
    </source>
</evidence>
<dbReference type="Gene3D" id="3.30.160.270">
    <property type="match status" value="1"/>
</dbReference>
<keyword evidence="9 10" id="KW-0100">Branched-chain amino acid biosynthesis</keyword>
<comment type="similarity">
    <text evidence="3 10">Belongs to the alpha-IPM synthase/homocitrate synthase family. LeuA type 2 subfamily.</text>
</comment>
<feature type="region of interest" description="Regulatory domain" evidence="10">
    <location>
        <begin position="441"/>
        <end position="556"/>
    </location>
</feature>
<evidence type="ECO:0000256" key="7">
    <source>
        <dbReference type="ARBA" id="ARBA00022679"/>
    </source>
</evidence>
<dbReference type="InterPro" id="IPR054692">
    <property type="entry name" value="LeuA-like_post-cat"/>
</dbReference>
<dbReference type="InterPro" id="IPR005668">
    <property type="entry name" value="IPM_Synthase"/>
</dbReference>
<comment type="catalytic activity">
    <reaction evidence="1 10">
        <text>3-methyl-2-oxobutanoate + acetyl-CoA + H2O = (2S)-2-isopropylmalate + CoA + H(+)</text>
        <dbReference type="Rhea" id="RHEA:21524"/>
        <dbReference type="ChEBI" id="CHEBI:1178"/>
        <dbReference type="ChEBI" id="CHEBI:11851"/>
        <dbReference type="ChEBI" id="CHEBI:15377"/>
        <dbReference type="ChEBI" id="CHEBI:15378"/>
        <dbReference type="ChEBI" id="CHEBI:57287"/>
        <dbReference type="ChEBI" id="CHEBI:57288"/>
        <dbReference type="EC" id="2.3.3.13"/>
    </reaction>
</comment>
<evidence type="ECO:0000256" key="5">
    <source>
        <dbReference type="ARBA" id="ARBA00022430"/>
    </source>
</evidence>
<gene>
    <name evidence="10 12" type="primary">leuA</name>
    <name evidence="12" type="ORF">FGU71_13225</name>
</gene>
<comment type="function">
    <text evidence="10">Catalyzes the condensation of the acetyl group of acetyl-CoA with 3-methyl-2-oxobutanoate (2-ketoisovalerate) to form 3-carboxy-3-hydroxy-4-methylpentanoate (2-isopropylmalate).</text>
</comment>
<feature type="binding site" evidence="10">
    <location>
        <position position="246"/>
    </location>
    <ligand>
        <name>Mg(2+)</name>
        <dbReference type="ChEBI" id="CHEBI:18420"/>
    </ligand>
</feature>
<keyword evidence="6 10" id="KW-0028">Amino-acid biosynthesis</keyword>
<dbReference type="GO" id="GO:0003985">
    <property type="term" value="F:acetyl-CoA C-acetyltransferase activity"/>
    <property type="evidence" value="ECO:0007669"/>
    <property type="project" value="UniProtKB-UniRule"/>
</dbReference>
<dbReference type="CDD" id="cd07942">
    <property type="entry name" value="DRE_TIM_LeuA"/>
    <property type="match status" value="1"/>
</dbReference>
<dbReference type="InterPro" id="IPR000891">
    <property type="entry name" value="PYR_CT"/>
</dbReference>
<dbReference type="SMART" id="SM00917">
    <property type="entry name" value="LeuA_dimer"/>
    <property type="match status" value="1"/>
</dbReference>
<feature type="binding site" evidence="10">
    <location>
        <position position="42"/>
    </location>
    <ligand>
        <name>Mg(2+)</name>
        <dbReference type="ChEBI" id="CHEBI:18420"/>
    </ligand>
</feature>
<keyword evidence="13" id="KW-1185">Reference proteome</keyword>
<evidence type="ECO:0000256" key="10">
    <source>
        <dbReference type="HAMAP-Rule" id="MF_00572"/>
    </source>
</evidence>
<organism evidence="12 13">
    <name type="scientific">Erythrobacter insulae</name>
    <dbReference type="NCBI Taxonomy" id="2584124"/>
    <lineage>
        <taxon>Bacteria</taxon>
        <taxon>Pseudomonadati</taxon>
        <taxon>Pseudomonadota</taxon>
        <taxon>Alphaproteobacteria</taxon>
        <taxon>Sphingomonadales</taxon>
        <taxon>Erythrobacteraceae</taxon>
        <taxon>Erythrobacter/Porphyrobacter group</taxon>
        <taxon>Erythrobacter</taxon>
    </lineage>
</organism>
<name>A0A547P743_9SPHN</name>
<comment type="subunit">
    <text evidence="10">Homodimer.</text>
</comment>
<dbReference type="AlphaFoldDB" id="A0A547P743"/>
<reference evidence="12 13" key="1">
    <citation type="submission" date="2019-06" db="EMBL/GenBank/DDBJ databases">
        <title>Erythrobacter insulae sp. nov., isolated from a tidal flat.</title>
        <authorList>
            <person name="Yoon J.-H."/>
        </authorList>
    </citation>
    <scope>NUCLEOTIDE SEQUENCE [LARGE SCALE GENOMIC DNA]</scope>
    <source>
        <strain evidence="12 13">JBTF-M21</strain>
    </source>
</reference>
<sequence length="556" mass="61430">MTMLENPSIKYKSFGQINLPDRQWPTRMIENAPRWLSTDLRDGNQSIIDPMDAVKKRRFFDQLIEIGVKEIEVGFPSAGATEFDFISGLVKSGAIPDDVTVQVLTQSREDLIRTSFESLEGARSAIVHLYNAVSPAWRDIVFRMSKDEVREIAVAGAKIMREEAAKRPETDWHFQYSPETFSTAELDFSIEVCAAVMEVLAPTPDRPIILNLPATVEAATPNIYADQIEYFCRHLPNRESAVISLHTHNDRGTGVAAAELGLMAGADRVEGCLFGNGERTGNCCLVTMALNLYTQGINPNLDFSDIDRVIETVEYCNDLPVHQRHPYGGELVYTAFSGSHQDAIKKGFEANSAQNDQQWRVPYLPIDPADLGRDYEAVIRVNSQSGKGGFAWVLEQDQGLKLPKKMQADFSKHVQHMADRLGRELNASDIWEAFQEAYHVQTPDKHFQLVTYEESRAADGTRLFAGTIAVAGSEQSVSGRGNGLISSVVSTLEENFNLDLKVLDYTEHALGSGRDARAAAYLMCQSGDRIIWGCGIDEDIATASVRAVLSAANSAA</sequence>
<dbReference type="SUPFAM" id="SSF110921">
    <property type="entry name" value="2-isopropylmalate synthase LeuA, allosteric (dimerisation) domain"/>
    <property type="match status" value="1"/>
</dbReference>
<evidence type="ECO:0000259" key="11">
    <source>
        <dbReference type="PROSITE" id="PS50991"/>
    </source>
</evidence>
<dbReference type="Pfam" id="PF00682">
    <property type="entry name" value="HMGL-like"/>
    <property type="match status" value="1"/>
</dbReference>
<dbReference type="PROSITE" id="PS00815">
    <property type="entry name" value="AIPM_HOMOCIT_SYNTH_1"/>
    <property type="match status" value="1"/>
</dbReference>
<feature type="domain" description="Pyruvate carboxyltransferase" evidence="11">
    <location>
        <begin position="33"/>
        <end position="307"/>
    </location>
</feature>
<protein>
    <recommendedName>
        <fullName evidence="4 10">2-isopropylmalate synthase</fullName>
        <ecNumber evidence="4 10">2.3.3.13</ecNumber>
    </recommendedName>
    <alternativeName>
        <fullName evidence="10">Alpha-IPM synthase</fullName>
    </alternativeName>
    <alternativeName>
        <fullName evidence="10">Alpha-isopropylmalate synthase</fullName>
    </alternativeName>
</protein>
<dbReference type="EC" id="2.3.3.13" evidence="4 10"/>
<proteinExistence type="inferred from homology"/>
<dbReference type="OrthoDB" id="9803573at2"/>
<dbReference type="GO" id="GO:0005737">
    <property type="term" value="C:cytoplasm"/>
    <property type="evidence" value="ECO:0007669"/>
    <property type="project" value="UniProtKB-SubCell"/>
</dbReference>
<comment type="pathway">
    <text evidence="2 10">Amino-acid biosynthesis; L-leucine biosynthesis; L-leucine from 3-methyl-2-oxobutanoate: step 1/4.</text>
</comment>
<dbReference type="SUPFAM" id="SSF89000">
    <property type="entry name" value="post-HMGL domain-like"/>
    <property type="match status" value="1"/>
</dbReference>
<accession>A0A547P743</accession>
<dbReference type="NCBIfam" id="NF002991">
    <property type="entry name" value="PRK03739.1"/>
    <property type="match status" value="1"/>
</dbReference>
<comment type="caution">
    <text evidence="12">The sequence shown here is derived from an EMBL/GenBank/DDBJ whole genome shotgun (WGS) entry which is preliminary data.</text>
</comment>
<evidence type="ECO:0000256" key="8">
    <source>
        <dbReference type="ARBA" id="ARBA00022723"/>
    </source>
</evidence>
<dbReference type="InterPro" id="IPR013785">
    <property type="entry name" value="Aldolase_TIM"/>
</dbReference>
<evidence type="ECO:0000256" key="6">
    <source>
        <dbReference type="ARBA" id="ARBA00022605"/>
    </source>
</evidence>
<dbReference type="GO" id="GO:0000287">
    <property type="term" value="F:magnesium ion binding"/>
    <property type="evidence" value="ECO:0007669"/>
    <property type="project" value="UniProtKB-UniRule"/>
</dbReference>
<dbReference type="EMBL" id="VHJK01000002">
    <property type="protein sequence ID" value="TRD09961.1"/>
    <property type="molecule type" value="Genomic_DNA"/>
</dbReference>
<dbReference type="NCBIfam" id="TIGR00970">
    <property type="entry name" value="leuA_yeast"/>
    <property type="match status" value="1"/>
</dbReference>
<dbReference type="InterPro" id="IPR002034">
    <property type="entry name" value="AIPM/Hcit_synth_CS"/>
</dbReference>
<keyword evidence="7 10" id="KW-0808">Transferase</keyword>
<keyword evidence="5 10" id="KW-0432">Leucine biosynthesis</keyword>
<dbReference type="HAMAP" id="MF_00572">
    <property type="entry name" value="LeuA_type2"/>
    <property type="match status" value="1"/>
</dbReference>
<dbReference type="Proteomes" id="UP000316343">
    <property type="component" value="Unassembled WGS sequence"/>
</dbReference>
<dbReference type="PROSITE" id="PS00816">
    <property type="entry name" value="AIPM_HOMOCIT_SYNTH_2"/>
    <property type="match status" value="1"/>
</dbReference>
<dbReference type="RefSeq" id="WP_142789251.1">
    <property type="nucleotide sequence ID" value="NZ_VHJK01000002.1"/>
</dbReference>
<evidence type="ECO:0000256" key="2">
    <source>
        <dbReference type="ARBA" id="ARBA00004689"/>
    </source>
</evidence>
<evidence type="ECO:0000256" key="9">
    <source>
        <dbReference type="ARBA" id="ARBA00023304"/>
    </source>
</evidence>
<evidence type="ECO:0000313" key="13">
    <source>
        <dbReference type="Proteomes" id="UP000316343"/>
    </source>
</evidence>
<evidence type="ECO:0000313" key="12">
    <source>
        <dbReference type="EMBL" id="TRD09961.1"/>
    </source>
</evidence>
<feature type="binding site" evidence="10">
    <location>
        <position position="282"/>
    </location>
    <ligand>
        <name>Mg(2+)</name>
        <dbReference type="ChEBI" id="CHEBI:18420"/>
    </ligand>
</feature>